<keyword evidence="6" id="KW-0804">Transcription</keyword>
<dbReference type="PROSITE" id="PS50014">
    <property type="entry name" value="BROMODOMAIN_2"/>
    <property type="match status" value="1"/>
</dbReference>
<feature type="non-terminal residue" evidence="10">
    <location>
        <position position="1"/>
    </location>
</feature>
<evidence type="ECO:0000313" key="10">
    <source>
        <dbReference type="EMBL" id="EPB65995.1"/>
    </source>
</evidence>
<sequence length="80" mass="9883">DYYKQVKSPIDLTRIQQKLKTEEYLSFEEFCEDVELLMENTRTYYKDPLWKLYWTIRNAPNEKDRETNLSDPFLELPSRR</sequence>
<dbReference type="GO" id="GO:0016586">
    <property type="term" value="C:RSC-type complex"/>
    <property type="evidence" value="ECO:0007669"/>
    <property type="project" value="InterPro"/>
</dbReference>
<evidence type="ECO:0000256" key="2">
    <source>
        <dbReference type="ARBA" id="ARBA00022737"/>
    </source>
</evidence>
<keyword evidence="11" id="KW-1185">Reference proteome</keyword>
<keyword evidence="7" id="KW-0539">Nucleus</keyword>
<dbReference type="Proteomes" id="UP000054495">
    <property type="component" value="Unassembled WGS sequence"/>
</dbReference>
<dbReference type="InterPro" id="IPR037382">
    <property type="entry name" value="Rsc/polybromo"/>
</dbReference>
<name>A0A0D6L4B9_9BILA</name>
<dbReference type="InterPro" id="IPR001487">
    <property type="entry name" value="Bromodomain"/>
</dbReference>
<dbReference type="GO" id="GO:0006338">
    <property type="term" value="P:chromatin remodeling"/>
    <property type="evidence" value="ECO:0007669"/>
    <property type="project" value="InterPro"/>
</dbReference>
<feature type="domain" description="Bromo" evidence="9">
    <location>
        <begin position="1"/>
        <end position="44"/>
    </location>
</feature>
<evidence type="ECO:0000256" key="1">
    <source>
        <dbReference type="ARBA" id="ARBA00004123"/>
    </source>
</evidence>
<evidence type="ECO:0000256" key="4">
    <source>
        <dbReference type="ARBA" id="ARBA00023015"/>
    </source>
</evidence>
<evidence type="ECO:0000256" key="7">
    <source>
        <dbReference type="ARBA" id="ARBA00023242"/>
    </source>
</evidence>
<dbReference type="EMBL" id="KE126713">
    <property type="protein sequence ID" value="EPB65995.1"/>
    <property type="molecule type" value="Genomic_DNA"/>
</dbReference>
<evidence type="ECO:0000256" key="6">
    <source>
        <dbReference type="ARBA" id="ARBA00023163"/>
    </source>
</evidence>
<proteinExistence type="predicted"/>
<dbReference type="GO" id="GO:0003682">
    <property type="term" value="F:chromatin binding"/>
    <property type="evidence" value="ECO:0007669"/>
    <property type="project" value="TreeGrafter"/>
</dbReference>
<organism evidence="10 11">
    <name type="scientific">Ancylostoma ceylanicum</name>
    <dbReference type="NCBI Taxonomy" id="53326"/>
    <lineage>
        <taxon>Eukaryota</taxon>
        <taxon>Metazoa</taxon>
        <taxon>Ecdysozoa</taxon>
        <taxon>Nematoda</taxon>
        <taxon>Chromadorea</taxon>
        <taxon>Rhabditida</taxon>
        <taxon>Rhabditina</taxon>
        <taxon>Rhabditomorpha</taxon>
        <taxon>Strongyloidea</taxon>
        <taxon>Ancylostomatidae</taxon>
        <taxon>Ancylostomatinae</taxon>
        <taxon>Ancylostoma</taxon>
    </lineage>
</organism>
<keyword evidence="5 8" id="KW-0103">Bromodomain</keyword>
<dbReference type="SUPFAM" id="SSF47370">
    <property type="entry name" value="Bromodomain"/>
    <property type="match status" value="1"/>
</dbReference>
<dbReference type="AlphaFoldDB" id="A0A0D6L4B9"/>
<keyword evidence="4" id="KW-0805">Transcription regulation</keyword>
<dbReference type="Gene3D" id="1.20.920.10">
    <property type="entry name" value="Bromodomain-like"/>
    <property type="match status" value="1"/>
</dbReference>
<dbReference type="GO" id="GO:0006368">
    <property type="term" value="P:transcription elongation by RNA polymerase II"/>
    <property type="evidence" value="ECO:0007669"/>
    <property type="project" value="TreeGrafter"/>
</dbReference>
<evidence type="ECO:0000256" key="3">
    <source>
        <dbReference type="ARBA" id="ARBA00022853"/>
    </source>
</evidence>
<evidence type="ECO:0000259" key="9">
    <source>
        <dbReference type="PROSITE" id="PS50014"/>
    </source>
</evidence>
<dbReference type="Pfam" id="PF00439">
    <property type="entry name" value="Bromodomain"/>
    <property type="match status" value="1"/>
</dbReference>
<evidence type="ECO:0000256" key="8">
    <source>
        <dbReference type="PROSITE-ProRule" id="PRU00035"/>
    </source>
</evidence>
<dbReference type="PANTHER" id="PTHR16062:SF19">
    <property type="entry name" value="PROTEIN POLYBROMO-1"/>
    <property type="match status" value="1"/>
</dbReference>
<dbReference type="PANTHER" id="PTHR16062">
    <property type="entry name" value="SWI/SNF-RELATED"/>
    <property type="match status" value="1"/>
</dbReference>
<dbReference type="InterPro" id="IPR036427">
    <property type="entry name" value="Bromodomain-like_sf"/>
</dbReference>
<protein>
    <recommendedName>
        <fullName evidence="9">Bromo domain-containing protein</fullName>
    </recommendedName>
</protein>
<gene>
    <name evidence="10" type="ORF">ANCCEY_14918</name>
</gene>
<evidence type="ECO:0000256" key="5">
    <source>
        <dbReference type="ARBA" id="ARBA00023117"/>
    </source>
</evidence>
<keyword evidence="3" id="KW-0156">Chromatin regulator</keyword>
<comment type="subcellular location">
    <subcellularLocation>
        <location evidence="1">Nucleus</location>
    </subcellularLocation>
</comment>
<evidence type="ECO:0000313" key="11">
    <source>
        <dbReference type="Proteomes" id="UP000054495"/>
    </source>
</evidence>
<accession>A0A0D6L4B9</accession>
<reference evidence="10 11" key="1">
    <citation type="submission" date="2013-05" db="EMBL/GenBank/DDBJ databases">
        <title>Draft genome of the parasitic nematode Anyclostoma ceylanicum.</title>
        <authorList>
            <person name="Mitreva M."/>
        </authorList>
    </citation>
    <scope>NUCLEOTIDE SEQUENCE [LARGE SCALE GENOMIC DNA]</scope>
</reference>
<keyword evidence="2" id="KW-0677">Repeat</keyword>